<accession>A0ABS4SIJ0</accession>
<evidence type="ECO:0000313" key="6">
    <source>
        <dbReference type="EMBL" id="MBP2292378.1"/>
    </source>
</evidence>
<dbReference type="Pfam" id="PF14561">
    <property type="entry name" value="TPR_20"/>
    <property type="match status" value="1"/>
</dbReference>
<dbReference type="Gene3D" id="3.40.30.10">
    <property type="entry name" value="Glutaredoxin"/>
    <property type="match status" value="1"/>
</dbReference>
<dbReference type="InterPro" id="IPR036249">
    <property type="entry name" value="Thioredoxin-like_sf"/>
</dbReference>
<feature type="domain" description="Thioredoxin" evidence="5">
    <location>
        <begin position="7"/>
        <end position="133"/>
    </location>
</feature>
<comment type="caution">
    <text evidence="6">The sequence shown here is derived from an EMBL/GenBank/DDBJ whole genome shotgun (WGS) entry which is preliminary data.</text>
</comment>
<evidence type="ECO:0000259" key="5">
    <source>
        <dbReference type="PROSITE" id="PS51352"/>
    </source>
</evidence>
<keyword evidence="3" id="KW-1015">Disulfide bond</keyword>
<reference evidence="6 7" key="1">
    <citation type="submission" date="2021-03" db="EMBL/GenBank/DDBJ databases">
        <title>Genomic Encyclopedia of Type Strains, Phase III (KMG-III): the genomes of soil and plant-associated and newly described type strains.</title>
        <authorList>
            <person name="Whitman W."/>
        </authorList>
    </citation>
    <scope>NUCLEOTIDE SEQUENCE [LARGE SCALE GENOMIC DNA]</scope>
    <source>
        <strain evidence="6 7">IMMIB AFH-6</strain>
    </source>
</reference>
<name>A0ABS4SIJ0_9PROT</name>
<evidence type="ECO:0000256" key="2">
    <source>
        <dbReference type="ARBA" id="ARBA00022982"/>
    </source>
</evidence>
<dbReference type="Proteomes" id="UP000781958">
    <property type="component" value="Unassembled WGS sequence"/>
</dbReference>
<dbReference type="SUPFAM" id="SSF48452">
    <property type="entry name" value="TPR-like"/>
    <property type="match status" value="1"/>
</dbReference>
<dbReference type="InterPro" id="IPR017937">
    <property type="entry name" value="Thioredoxin_CS"/>
</dbReference>
<dbReference type="PANTHER" id="PTHR45663:SF11">
    <property type="entry name" value="GEO12009P1"/>
    <property type="match status" value="1"/>
</dbReference>
<dbReference type="PANTHER" id="PTHR45663">
    <property type="entry name" value="GEO12009P1"/>
    <property type="match status" value="1"/>
</dbReference>
<gene>
    <name evidence="6" type="ORF">J2851_002148</name>
</gene>
<protein>
    <submittedName>
        <fullName evidence="6">Thioredoxin</fullName>
    </submittedName>
</protein>
<dbReference type="PROSITE" id="PS51352">
    <property type="entry name" value="THIOREDOXIN_2"/>
    <property type="match status" value="1"/>
</dbReference>
<dbReference type="EMBL" id="JAGINP010000006">
    <property type="protein sequence ID" value="MBP2292378.1"/>
    <property type="molecule type" value="Genomic_DNA"/>
</dbReference>
<evidence type="ECO:0000313" key="7">
    <source>
        <dbReference type="Proteomes" id="UP000781958"/>
    </source>
</evidence>
<evidence type="ECO:0000256" key="1">
    <source>
        <dbReference type="ARBA" id="ARBA00022448"/>
    </source>
</evidence>
<sequence>MFSIPPAKPPAGAANAGAATAAAGDLIKDSSDRNFMADVIEASRSVPVIVDFWAPWCGPCKQLGPILEKTVLAAKGKVRLVKIDTDKDPMIASQLRVQSIPAVYAFFQGRPVDGFMGALPESQVKAFVEKLVKLAGAAGGDAGDVLEEVLAQAKEALEAGDIQTASEIYSEILQADPENINPAAYAGLVRCLIATDDLVRAKQMLDQTPESIAKDKEIAAVRSALDVAEQAANAGPIPDLMEKVAHNQDDHQARFDLALALFAAGKREAAVDELLELVRRDRTWNEEAARKQLVKFFEAFGPTDPLTIQTRRRLSSILFR</sequence>
<organism evidence="6 7">
    <name type="scientific">Azospirillum rugosum</name>
    <dbReference type="NCBI Taxonomy" id="416170"/>
    <lineage>
        <taxon>Bacteria</taxon>
        <taxon>Pseudomonadati</taxon>
        <taxon>Pseudomonadota</taxon>
        <taxon>Alphaproteobacteria</taxon>
        <taxon>Rhodospirillales</taxon>
        <taxon>Azospirillaceae</taxon>
        <taxon>Azospirillum</taxon>
    </lineage>
</organism>
<dbReference type="SUPFAM" id="SSF52833">
    <property type="entry name" value="Thioredoxin-like"/>
    <property type="match status" value="1"/>
</dbReference>
<dbReference type="Gene3D" id="1.25.40.10">
    <property type="entry name" value="Tetratricopeptide repeat domain"/>
    <property type="match status" value="2"/>
</dbReference>
<dbReference type="Pfam" id="PF14559">
    <property type="entry name" value="TPR_19"/>
    <property type="match status" value="1"/>
</dbReference>
<evidence type="ECO:0000256" key="3">
    <source>
        <dbReference type="ARBA" id="ARBA00023157"/>
    </source>
</evidence>
<keyword evidence="2" id="KW-0249">Electron transport</keyword>
<dbReference type="CDD" id="cd02956">
    <property type="entry name" value="ybbN"/>
    <property type="match status" value="1"/>
</dbReference>
<keyword evidence="7" id="KW-1185">Reference proteome</keyword>
<dbReference type="InterPro" id="IPR013766">
    <property type="entry name" value="Thioredoxin_domain"/>
</dbReference>
<keyword evidence="4" id="KW-0676">Redox-active center</keyword>
<dbReference type="RefSeq" id="WP_209766245.1">
    <property type="nucleotide sequence ID" value="NZ_JAGINP010000006.1"/>
</dbReference>
<dbReference type="PROSITE" id="PS00194">
    <property type="entry name" value="THIOREDOXIN_1"/>
    <property type="match status" value="1"/>
</dbReference>
<proteinExistence type="predicted"/>
<dbReference type="InterPro" id="IPR011990">
    <property type="entry name" value="TPR-like_helical_dom_sf"/>
</dbReference>
<keyword evidence="1" id="KW-0813">Transport</keyword>
<dbReference type="Pfam" id="PF00085">
    <property type="entry name" value="Thioredoxin"/>
    <property type="match status" value="1"/>
</dbReference>
<evidence type="ECO:0000256" key="4">
    <source>
        <dbReference type="ARBA" id="ARBA00023284"/>
    </source>
</evidence>